<sequence>MWTDQNEQPKPGQTEQNKQMEKIQLQKIFLPVPLNRIISIQKALALKILFNLSSLKQQPELPQSIKGEEQC</sequence>
<organism evidence="1 2">
    <name type="scientific">Gigaspora margarita</name>
    <dbReference type="NCBI Taxonomy" id="4874"/>
    <lineage>
        <taxon>Eukaryota</taxon>
        <taxon>Fungi</taxon>
        <taxon>Fungi incertae sedis</taxon>
        <taxon>Mucoromycota</taxon>
        <taxon>Glomeromycotina</taxon>
        <taxon>Glomeromycetes</taxon>
        <taxon>Diversisporales</taxon>
        <taxon>Gigasporaceae</taxon>
        <taxon>Gigaspora</taxon>
    </lineage>
</organism>
<name>A0ABN7V6C0_GIGMA</name>
<dbReference type="EMBL" id="CAJVQB010010098">
    <property type="protein sequence ID" value="CAG8736603.1"/>
    <property type="molecule type" value="Genomic_DNA"/>
</dbReference>
<reference evidence="1 2" key="1">
    <citation type="submission" date="2021-06" db="EMBL/GenBank/DDBJ databases">
        <authorList>
            <person name="Kallberg Y."/>
            <person name="Tangrot J."/>
            <person name="Rosling A."/>
        </authorList>
    </citation>
    <scope>NUCLEOTIDE SEQUENCE [LARGE SCALE GENOMIC DNA]</scope>
    <source>
        <strain evidence="1 2">120-4 pot B 10/14</strain>
    </source>
</reference>
<comment type="caution">
    <text evidence="1">The sequence shown here is derived from an EMBL/GenBank/DDBJ whole genome shotgun (WGS) entry which is preliminary data.</text>
</comment>
<proteinExistence type="predicted"/>
<keyword evidence="2" id="KW-1185">Reference proteome</keyword>
<dbReference type="Proteomes" id="UP000789901">
    <property type="component" value="Unassembled WGS sequence"/>
</dbReference>
<evidence type="ECO:0000313" key="2">
    <source>
        <dbReference type="Proteomes" id="UP000789901"/>
    </source>
</evidence>
<accession>A0ABN7V6C0</accession>
<evidence type="ECO:0000313" key="1">
    <source>
        <dbReference type="EMBL" id="CAG8736603.1"/>
    </source>
</evidence>
<protein>
    <submittedName>
        <fullName evidence="1">11223_t:CDS:1</fullName>
    </submittedName>
</protein>
<gene>
    <name evidence="1" type="ORF">GMARGA_LOCUS14931</name>
</gene>